<dbReference type="InterPro" id="IPR002052">
    <property type="entry name" value="DNA_methylase_N6_adenine_CS"/>
</dbReference>
<protein>
    <recommendedName>
        <fullName evidence="2">Methyltransferase small domain-containing protein</fullName>
    </recommendedName>
</protein>
<name>X1F0E9_9ZZZZ</name>
<sequence length="156" mass="18100">MKSLIPKGVTTVLEPTAGEGNLVNILKDRYEVISPKDFWKLKVEEKFDCIVMNPPFSPMSLGYKILYECMKMSDNIVALMPWLVLINSEKRTKDISSYGLKSVTHLPRSTFPGARVQTCILQMKRLYKNDTIFKHIKTKEKCRNINYWLRNTTLSH</sequence>
<reference evidence="1" key="1">
    <citation type="journal article" date="2014" name="Front. Microbiol.">
        <title>High frequency of phylogenetically diverse reductive dehalogenase-homologous genes in deep subseafloor sedimentary metagenomes.</title>
        <authorList>
            <person name="Kawai M."/>
            <person name="Futagami T."/>
            <person name="Toyoda A."/>
            <person name="Takaki Y."/>
            <person name="Nishi S."/>
            <person name="Hori S."/>
            <person name="Arai W."/>
            <person name="Tsubouchi T."/>
            <person name="Morono Y."/>
            <person name="Uchiyama I."/>
            <person name="Ito T."/>
            <person name="Fujiyama A."/>
            <person name="Inagaki F."/>
            <person name="Takami H."/>
        </authorList>
    </citation>
    <scope>NUCLEOTIDE SEQUENCE</scope>
    <source>
        <strain evidence="1">Expedition CK06-06</strain>
    </source>
</reference>
<dbReference type="Gene3D" id="3.40.50.150">
    <property type="entry name" value="Vaccinia Virus protein VP39"/>
    <property type="match status" value="1"/>
</dbReference>
<dbReference type="EMBL" id="BART01034081">
    <property type="protein sequence ID" value="GAH14298.1"/>
    <property type="molecule type" value="Genomic_DNA"/>
</dbReference>
<organism evidence="1">
    <name type="scientific">marine sediment metagenome</name>
    <dbReference type="NCBI Taxonomy" id="412755"/>
    <lineage>
        <taxon>unclassified sequences</taxon>
        <taxon>metagenomes</taxon>
        <taxon>ecological metagenomes</taxon>
    </lineage>
</organism>
<dbReference type="GO" id="GO:0003676">
    <property type="term" value="F:nucleic acid binding"/>
    <property type="evidence" value="ECO:0007669"/>
    <property type="project" value="InterPro"/>
</dbReference>
<dbReference type="GO" id="GO:0032259">
    <property type="term" value="P:methylation"/>
    <property type="evidence" value="ECO:0007669"/>
    <property type="project" value="InterPro"/>
</dbReference>
<comment type="caution">
    <text evidence="1">The sequence shown here is derived from an EMBL/GenBank/DDBJ whole genome shotgun (WGS) entry which is preliminary data.</text>
</comment>
<gene>
    <name evidence="1" type="ORF">S01H4_58362</name>
</gene>
<accession>X1F0E9</accession>
<dbReference type="InterPro" id="IPR029063">
    <property type="entry name" value="SAM-dependent_MTases_sf"/>
</dbReference>
<dbReference type="AlphaFoldDB" id="X1F0E9"/>
<proteinExistence type="predicted"/>
<evidence type="ECO:0000313" key="1">
    <source>
        <dbReference type="EMBL" id="GAH14298.1"/>
    </source>
</evidence>
<dbReference type="GO" id="GO:0008168">
    <property type="term" value="F:methyltransferase activity"/>
    <property type="evidence" value="ECO:0007669"/>
    <property type="project" value="InterPro"/>
</dbReference>
<dbReference type="SUPFAM" id="SSF53335">
    <property type="entry name" value="S-adenosyl-L-methionine-dependent methyltransferases"/>
    <property type="match status" value="1"/>
</dbReference>
<evidence type="ECO:0008006" key="2">
    <source>
        <dbReference type="Google" id="ProtNLM"/>
    </source>
</evidence>
<dbReference type="PROSITE" id="PS00092">
    <property type="entry name" value="N6_MTASE"/>
    <property type="match status" value="1"/>
</dbReference>